<dbReference type="InterPro" id="IPR011050">
    <property type="entry name" value="Pectin_lyase_fold/virulence"/>
</dbReference>
<dbReference type="SUPFAM" id="SSF51126">
    <property type="entry name" value="Pectin lyase-like"/>
    <property type="match status" value="1"/>
</dbReference>
<evidence type="ECO:0000313" key="2">
    <source>
        <dbReference type="EMBL" id="SUS04169.1"/>
    </source>
</evidence>
<reference evidence="2" key="1">
    <citation type="submission" date="2018-07" db="EMBL/GenBank/DDBJ databases">
        <authorList>
            <person name="Quirk P.G."/>
            <person name="Krulwich T.A."/>
        </authorList>
    </citation>
    <scope>NUCLEOTIDE SEQUENCE</scope>
</reference>
<dbReference type="InterPro" id="IPR045140">
    <property type="entry name" value="SHCBP1-like"/>
</dbReference>
<dbReference type="AlphaFoldDB" id="A0A380T8E9"/>
<feature type="region of interest" description="Disordered" evidence="1">
    <location>
        <begin position="304"/>
        <end position="329"/>
    </location>
</feature>
<gene>
    <name evidence="2" type="ORF">DF3PB_120022</name>
</gene>
<dbReference type="PANTHER" id="PTHR14695">
    <property type="entry name" value="SHC SH2-DOMAIN BINDING PROTEIN 1-RELATED"/>
    <property type="match status" value="1"/>
</dbReference>
<organism evidence="2">
    <name type="scientific">metagenome</name>
    <dbReference type="NCBI Taxonomy" id="256318"/>
    <lineage>
        <taxon>unclassified sequences</taxon>
        <taxon>metagenomes</taxon>
    </lineage>
</organism>
<dbReference type="InterPro" id="IPR012334">
    <property type="entry name" value="Pectin_lyas_fold"/>
</dbReference>
<dbReference type="Gene3D" id="2.160.20.10">
    <property type="entry name" value="Single-stranded right-handed beta-helix, Pectin lyase-like"/>
    <property type="match status" value="1"/>
</dbReference>
<sequence>MRQQFRRTLPLLFAVVGALVAAPRANASILTVGPGKTYKTVASAVAAARDGDVVRVQAGTYTNDFAYVNKQISIVGVGGMARMVATQNIPNGKAIFVTSNNVTLNHIEFAGARVADANGAGIRYEGGNLVIKKCYFHDNENGILATSVETGSIVIGSSEFASNGRGDGYTHGVYVNRIASLRVLNSYFHNTKVGHHIKSRALQTTIRGNRIDDGINGTASYNIDLPNGGVSVVADNNIVQRATSQNPALIHFGGEGTPYAGSSLRVANNTLQNYRSSATGVLNHTNITVTINGNKLYGLPTVASGPNSQSNNTVLSTPVPVDTSSPWMN</sequence>
<dbReference type="EMBL" id="UIDG01000024">
    <property type="protein sequence ID" value="SUS04169.1"/>
    <property type="molecule type" value="Genomic_DNA"/>
</dbReference>
<name>A0A380T8E9_9ZZZZ</name>
<protein>
    <submittedName>
        <fullName evidence="2">Ca2+-binding protein, RTX toxin-related</fullName>
    </submittedName>
</protein>
<dbReference type="PANTHER" id="PTHR14695:SF4">
    <property type="entry name" value="PROTEIN NESSUN DORMA"/>
    <property type="match status" value="1"/>
</dbReference>
<accession>A0A380T8E9</accession>
<proteinExistence type="predicted"/>
<evidence type="ECO:0000256" key="1">
    <source>
        <dbReference type="SAM" id="MobiDB-lite"/>
    </source>
</evidence>